<dbReference type="Pfam" id="PF12389">
    <property type="entry name" value="Peptidase_M73"/>
    <property type="match status" value="1"/>
</dbReference>
<accession>A0A2Z4U7Q2</accession>
<dbReference type="Proteomes" id="UP000250003">
    <property type="component" value="Chromosome"/>
</dbReference>
<sequence>MKNKKVLMAAASTALVAVVGIGATLAYFTDQADTENVVTMGHVDVRLVEHEVKKDNNGKSYVTDNTKPVTEKGLVFEDVYPGETLPKDPTIELVSGSGDAYVRMKMEIDTSKTTIDADDVAALRENINNEIEKSGDWYYNAEEDFYYYNAPLTEESNTATLFTQVTIPGEEWTNNTADQTFSIKLQAEAIQEEYFTPEREGDMITSWGGVTTETYDAQ</sequence>
<reference evidence="3" key="1">
    <citation type="submission" date="2018-06" db="EMBL/GenBank/DDBJ databases">
        <title>Description of Blautia argi sp. nov., a new anaerobic isolated from dog feces.</title>
        <authorList>
            <person name="Chang Y.-H."/>
            <person name="Paek J."/>
            <person name="Shin Y."/>
        </authorList>
    </citation>
    <scope>NUCLEOTIDE SEQUENCE [LARGE SCALE GENOMIC DNA]</scope>
    <source>
        <strain evidence="3">KCTC 15426</strain>
    </source>
</reference>
<protein>
    <recommendedName>
        <fullName evidence="4">Camelysin metallo-endopeptidase</fullName>
    </recommendedName>
</protein>
<dbReference type="NCBIfam" id="TIGR04088">
    <property type="entry name" value="cognate_SipW"/>
    <property type="match status" value="1"/>
</dbReference>
<organism evidence="2 3">
    <name type="scientific">Blautia argi</name>
    <dbReference type="NCBI Taxonomy" id="1912897"/>
    <lineage>
        <taxon>Bacteria</taxon>
        <taxon>Bacillati</taxon>
        <taxon>Bacillota</taxon>
        <taxon>Clostridia</taxon>
        <taxon>Lachnospirales</taxon>
        <taxon>Lachnospiraceae</taxon>
        <taxon>Blautia</taxon>
    </lineage>
</organism>
<keyword evidence="1" id="KW-0732">Signal</keyword>
<dbReference type="OrthoDB" id="2085414at2"/>
<name>A0A2Z4U7Q2_9FIRM</name>
<feature type="chain" id="PRO_5016339567" description="Camelysin metallo-endopeptidase" evidence="1">
    <location>
        <begin position="33"/>
        <end position="218"/>
    </location>
</feature>
<dbReference type="EMBL" id="CP030280">
    <property type="protein sequence ID" value="AWY97026.1"/>
    <property type="molecule type" value="Genomic_DNA"/>
</dbReference>
<evidence type="ECO:0000313" key="3">
    <source>
        <dbReference type="Proteomes" id="UP000250003"/>
    </source>
</evidence>
<keyword evidence="3" id="KW-1185">Reference proteome</keyword>
<evidence type="ECO:0008006" key="4">
    <source>
        <dbReference type="Google" id="ProtNLM"/>
    </source>
</evidence>
<dbReference type="InterPro" id="IPR022121">
    <property type="entry name" value="Peptidase_M73_camelysin"/>
</dbReference>
<dbReference type="AlphaFoldDB" id="A0A2Z4U7Q2"/>
<evidence type="ECO:0000313" key="2">
    <source>
        <dbReference type="EMBL" id="AWY97026.1"/>
    </source>
</evidence>
<feature type="signal peptide" evidence="1">
    <location>
        <begin position="1"/>
        <end position="32"/>
    </location>
</feature>
<evidence type="ECO:0000256" key="1">
    <source>
        <dbReference type="SAM" id="SignalP"/>
    </source>
</evidence>
<gene>
    <name evidence="2" type="ORF">DQQ01_01405</name>
</gene>
<dbReference type="RefSeq" id="WP_111917862.1">
    <property type="nucleotide sequence ID" value="NZ_CAUWHR010000023.1"/>
</dbReference>
<dbReference type="KEGG" id="blau:DQQ01_01405"/>
<dbReference type="InterPro" id="IPR023833">
    <property type="entry name" value="Signal_pept_SipW-depend-type"/>
</dbReference>
<proteinExistence type="predicted"/>